<dbReference type="CDD" id="cd00761">
    <property type="entry name" value="Glyco_tranf_GTA_type"/>
    <property type="match status" value="1"/>
</dbReference>
<evidence type="ECO:0000256" key="2">
    <source>
        <dbReference type="ARBA" id="ARBA00022679"/>
    </source>
</evidence>
<dbReference type="InterPro" id="IPR001173">
    <property type="entry name" value="Glyco_trans_2-like"/>
</dbReference>
<accession>A0A3S0HR53</accession>
<dbReference type="Pfam" id="PF00535">
    <property type="entry name" value="Glycos_transf_2"/>
    <property type="match status" value="1"/>
</dbReference>
<name>A0A3S0HR53_9GAMM</name>
<dbReference type="GO" id="GO:0016758">
    <property type="term" value="F:hexosyltransferase activity"/>
    <property type="evidence" value="ECO:0007669"/>
    <property type="project" value="UniProtKB-ARBA"/>
</dbReference>
<proteinExistence type="predicted"/>
<dbReference type="SUPFAM" id="SSF53448">
    <property type="entry name" value="Nucleotide-diphospho-sugar transferases"/>
    <property type="match status" value="1"/>
</dbReference>
<reference evidence="4 5" key="1">
    <citation type="submission" date="2018-12" db="EMBL/GenBank/DDBJ databases">
        <authorList>
            <person name="Yu L."/>
        </authorList>
    </citation>
    <scope>NUCLEOTIDE SEQUENCE [LARGE SCALE GENOMIC DNA]</scope>
    <source>
        <strain evidence="4 5">11S</strain>
    </source>
</reference>
<keyword evidence="1" id="KW-0328">Glycosyltransferase</keyword>
<dbReference type="Proteomes" id="UP000267400">
    <property type="component" value="Unassembled WGS sequence"/>
</dbReference>
<evidence type="ECO:0000256" key="1">
    <source>
        <dbReference type="ARBA" id="ARBA00022676"/>
    </source>
</evidence>
<evidence type="ECO:0000313" key="5">
    <source>
        <dbReference type="Proteomes" id="UP000267400"/>
    </source>
</evidence>
<dbReference type="AlphaFoldDB" id="A0A3S0HR53"/>
<feature type="domain" description="Glycosyltransferase 2-like" evidence="3">
    <location>
        <begin position="5"/>
        <end position="129"/>
    </location>
</feature>
<dbReference type="PANTHER" id="PTHR22916">
    <property type="entry name" value="GLYCOSYLTRANSFERASE"/>
    <property type="match status" value="1"/>
</dbReference>
<dbReference type="Gene3D" id="3.90.550.10">
    <property type="entry name" value="Spore Coat Polysaccharide Biosynthesis Protein SpsA, Chain A"/>
    <property type="match status" value="1"/>
</dbReference>
<protein>
    <submittedName>
        <fullName evidence="4">Glycosyltransferase family 2 protein</fullName>
    </submittedName>
</protein>
<evidence type="ECO:0000259" key="3">
    <source>
        <dbReference type="Pfam" id="PF00535"/>
    </source>
</evidence>
<dbReference type="RefSeq" id="WP_126482513.1">
    <property type="nucleotide sequence ID" value="NZ_RXNS01000005.1"/>
</dbReference>
<dbReference type="OrthoDB" id="9802649at2"/>
<sequence>MATLSIISPFHDSVGKCEGLLGTLENVSDPQVEIILVDDGSSDDTLALLERFRETASTRTLVVAQENRGPGGARNHGLKMANGDYVWFVDSDDNINLSVIEEIKMLAKEEYDFIDFNVEEGSRVCNTIGLPPGDYSAGTFEKEDLIDRLGRVWAKVFRRAFIMNNNIAYPEFCIYEDNPYEFIYPFYVENFYKSASVGYQYNEECVSITRGGDSLRFFDRMYTAVYGFSRTKDMASQRERKRLEEKFVRLYLFNTVGRQIRGPAGKWLVAARVMRQYRDVAKEQDIALKPLSVVSGNYKYKSLFIFLWAFSFLLPCQEGYFHRIRFQAWGRPFVDSQPDESAAQTHPLNSHT</sequence>
<keyword evidence="2 4" id="KW-0808">Transferase</keyword>
<dbReference type="PANTHER" id="PTHR22916:SF51">
    <property type="entry name" value="GLYCOSYLTRANSFERASE EPSH-RELATED"/>
    <property type="match status" value="1"/>
</dbReference>
<organism evidence="4 5">
    <name type="scientific">Halomonas nitroreducens</name>
    <dbReference type="NCBI Taxonomy" id="447425"/>
    <lineage>
        <taxon>Bacteria</taxon>
        <taxon>Pseudomonadati</taxon>
        <taxon>Pseudomonadota</taxon>
        <taxon>Gammaproteobacteria</taxon>
        <taxon>Oceanospirillales</taxon>
        <taxon>Halomonadaceae</taxon>
        <taxon>Halomonas</taxon>
    </lineage>
</organism>
<comment type="caution">
    <text evidence="4">The sequence shown here is derived from an EMBL/GenBank/DDBJ whole genome shotgun (WGS) entry which is preliminary data.</text>
</comment>
<evidence type="ECO:0000313" key="4">
    <source>
        <dbReference type="EMBL" id="RTR05358.1"/>
    </source>
</evidence>
<keyword evidence="5" id="KW-1185">Reference proteome</keyword>
<dbReference type="InterPro" id="IPR029044">
    <property type="entry name" value="Nucleotide-diphossugar_trans"/>
</dbReference>
<dbReference type="EMBL" id="RXNS01000005">
    <property type="protein sequence ID" value="RTR05358.1"/>
    <property type="molecule type" value="Genomic_DNA"/>
</dbReference>
<gene>
    <name evidence="4" type="ORF">EKG36_07170</name>
</gene>